<dbReference type="GO" id="GO:0005886">
    <property type="term" value="C:plasma membrane"/>
    <property type="evidence" value="ECO:0007669"/>
    <property type="project" value="TreeGrafter"/>
</dbReference>
<feature type="domain" description="CNNM transmembrane" evidence="10">
    <location>
        <begin position="27"/>
        <end position="159"/>
    </location>
</feature>
<dbReference type="InterPro" id="IPR046342">
    <property type="entry name" value="CBS_dom_sf"/>
</dbReference>
<dbReference type="Gene3D" id="3.10.580.10">
    <property type="entry name" value="CBS-domain"/>
    <property type="match status" value="1"/>
</dbReference>
<keyword evidence="4 8" id="KW-1133">Transmembrane helix</keyword>
<dbReference type="InterPro" id="IPR002550">
    <property type="entry name" value="CNNM"/>
</dbReference>
<dbReference type="AlphaFoldDB" id="A0AAU7NRA8"/>
<evidence type="ECO:0000256" key="4">
    <source>
        <dbReference type="ARBA" id="ARBA00022989"/>
    </source>
</evidence>
<evidence type="ECO:0000313" key="12">
    <source>
        <dbReference type="Proteomes" id="UP001225378"/>
    </source>
</evidence>
<dbReference type="Gene3D" id="3.30.465.10">
    <property type="match status" value="1"/>
</dbReference>
<dbReference type="Proteomes" id="UP001225378">
    <property type="component" value="Chromosome"/>
</dbReference>
<dbReference type="Pfam" id="PF03471">
    <property type="entry name" value="CorC_HlyC"/>
    <property type="match status" value="1"/>
</dbReference>
<evidence type="ECO:0000256" key="2">
    <source>
        <dbReference type="ARBA" id="ARBA00022692"/>
    </source>
</evidence>
<feature type="domain" description="CBS" evidence="9">
    <location>
        <begin position="303"/>
        <end position="360"/>
    </location>
</feature>
<dbReference type="Pfam" id="PF01595">
    <property type="entry name" value="CNNM"/>
    <property type="match status" value="1"/>
</dbReference>
<feature type="domain" description="CBS" evidence="9">
    <location>
        <begin position="236"/>
        <end position="297"/>
    </location>
</feature>
<protein>
    <submittedName>
        <fullName evidence="11">Hemolysin family protein</fullName>
    </submittedName>
</protein>
<keyword evidence="5 7" id="KW-0129">CBS domain</keyword>
<evidence type="ECO:0000256" key="8">
    <source>
        <dbReference type="PROSITE-ProRule" id="PRU01193"/>
    </source>
</evidence>
<evidence type="ECO:0000256" key="7">
    <source>
        <dbReference type="PROSITE-ProRule" id="PRU00703"/>
    </source>
</evidence>
<accession>A0AAU7NRA8</accession>
<dbReference type="EMBL" id="CP157743">
    <property type="protein sequence ID" value="XBS19487.1"/>
    <property type="molecule type" value="Genomic_DNA"/>
</dbReference>
<dbReference type="RefSeq" id="WP_305907762.1">
    <property type="nucleotide sequence ID" value="NZ_CP157743.1"/>
</dbReference>
<evidence type="ECO:0000259" key="10">
    <source>
        <dbReference type="PROSITE" id="PS51846"/>
    </source>
</evidence>
<keyword evidence="6 8" id="KW-0472">Membrane</keyword>
<evidence type="ECO:0000256" key="5">
    <source>
        <dbReference type="ARBA" id="ARBA00023122"/>
    </source>
</evidence>
<dbReference type="PROSITE" id="PS51846">
    <property type="entry name" value="CNNM"/>
    <property type="match status" value="1"/>
</dbReference>
<dbReference type="SUPFAM" id="SSF54631">
    <property type="entry name" value="CBS-domain pair"/>
    <property type="match status" value="1"/>
</dbReference>
<evidence type="ECO:0000256" key="3">
    <source>
        <dbReference type="ARBA" id="ARBA00022737"/>
    </source>
</evidence>
<dbReference type="PANTHER" id="PTHR22777">
    <property type="entry name" value="HEMOLYSIN-RELATED"/>
    <property type="match status" value="1"/>
</dbReference>
<dbReference type="SMART" id="SM01091">
    <property type="entry name" value="CorC_HlyC"/>
    <property type="match status" value="1"/>
</dbReference>
<dbReference type="PANTHER" id="PTHR22777:SF17">
    <property type="entry name" value="UPF0053 PROTEIN SLL0260"/>
    <property type="match status" value="1"/>
</dbReference>
<proteinExistence type="predicted"/>
<dbReference type="InterPro" id="IPR036318">
    <property type="entry name" value="FAD-bd_PCMH-like_sf"/>
</dbReference>
<dbReference type="Pfam" id="PF00571">
    <property type="entry name" value="CBS"/>
    <property type="match status" value="2"/>
</dbReference>
<gene>
    <name evidence="11" type="ORF">Q9L42_014105</name>
</gene>
<evidence type="ECO:0000259" key="9">
    <source>
        <dbReference type="PROSITE" id="PS51371"/>
    </source>
</evidence>
<dbReference type="InterPro" id="IPR044751">
    <property type="entry name" value="Ion_transp-like_CBS"/>
</dbReference>
<comment type="subcellular location">
    <subcellularLocation>
        <location evidence="1">Membrane</location>
        <topology evidence="1">Multi-pass membrane protein</topology>
    </subcellularLocation>
</comment>
<dbReference type="KEGG" id="mech:Q9L42_014105"/>
<reference evidence="11 12" key="1">
    <citation type="journal article" date="2024" name="Microbiology">
        <title>Methylomarinum rosea sp. nov., a novel halophilic methanotrophic bacterium from the hypersaline Lake Elton.</title>
        <authorList>
            <person name="Suleimanov R.Z."/>
            <person name="Oshkin I.Y."/>
            <person name="Danilova O.V."/>
            <person name="Suzina N.E."/>
            <person name="Dedysh S.N."/>
        </authorList>
    </citation>
    <scope>NUCLEOTIDE SEQUENCE [LARGE SCALE GENOMIC DNA]</scope>
    <source>
        <strain evidence="11 12">Ch1-1</strain>
    </source>
</reference>
<dbReference type="GO" id="GO:0050660">
    <property type="term" value="F:flavin adenine dinucleotide binding"/>
    <property type="evidence" value="ECO:0007669"/>
    <property type="project" value="InterPro"/>
</dbReference>
<evidence type="ECO:0000313" key="11">
    <source>
        <dbReference type="EMBL" id="XBS19487.1"/>
    </source>
</evidence>
<dbReference type="InterPro" id="IPR000644">
    <property type="entry name" value="CBS_dom"/>
</dbReference>
<keyword evidence="3" id="KW-0677">Repeat</keyword>
<keyword evidence="12" id="KW-1185">Reference proteome</keyword>
<keyword evidence="2 8" id="KW-0812">Transmembrane</keyword>
<sequence>MELYLDQLALLWQQFLSFVTPNSAKLNEPELIVRMLMQLLLLMGSAVFSSSETALFSLTRLDLQTLHNQNHPQSSTLHTLLEQPRRLIISILCGNELINIAAAANMTVILIELYGESKAGWFTLFVMVPLLLVFGEVTPKTIAVSNPVEVSTRIVIPVIRNWIKLVAPLRWLVWKVSDRVTTFLVGQEKSPDNILHVDEFRTLVDDVVKTGQLGSNQKLMIFNLLEAGATEVVEIMIPRTKMPFINGKWPVDKVTNYFRQHKQYRIPVFKNHHDNLLGFVHADDVASLLLEPEKQDTTELADLIHPPIVVPLTKKVDEMFDFFKLNNARAAVILNEFGGVEGMVTLEGVLEFVFGEICPKTEMPGVIHEANTEIYDVPGDMKLIDFEDLTNFVITDARMTTIAGVLFRRLDRLPKTGDRVQLDDYWLTVLEMDGHRIARVRVSRGEESNAAFNNEYKEGEQ</sequence>
<name>A0AAU7NRA8_9GAMM</name>
<dbReference type="CDD" id="cd04590">
    <property type="entry name" value="CBS_pair_CorC_HlyC_assoc"/>
    <property type="match status" value="1"/>
</dbReference>
<dbReference type="PROSITE" id="PS51371">
    <property type="entry name" value="CBS"/>
    <property type="match status" value="2"/>
</dbReference>
<dbReference type="InterPro" id="IPR005170">
    <property type="entry name" value="Transptr-assoc_dom"/>
</dbReference>
<evidence type="ECO:0000256" key="1">
    <source>
        <dbReference type="ARBA" id="ARBA00004141"/>
    </source>
</evidence>
<dbReference type="SUPFAM" id="SSF56176">
    <property type="entry name" value="FAD-binding/transporter-associated domain-like"/>
    <property type="match status" value="1"/>
</dbReference>
<dbReference type="InterPro" id="IPR016169">
    <property type="entry name" value="FAD-bd_PCMH_sub2"/>
</dbReference>
<evidence type="ECO:0000256" key="6">
    <source>
        <dbReference type="ARBA" id="ARBA00023136"/>
    </source>
</evidence>
<organism evidence="11 12">
    <name type="scientific">Methylomarinum roseum</name>
    <dbReference type="NCBI Taxonomy" id="3067653"/>
    <lineage>
        <taxon>Bacteria</taxon>
        <taxon>Pseudomonadati</taxon>
        <taxon>Pseudomonadota</taxon>
        <taxon>Gammaproteobacteria</taxon>
        <taxon>Methylococcales</taxon>
        <taxon>Methylococcaceae</taxon>
        <taxon>Methylomarinum</taxon>
    </lineage>
</organism>